<protein>
    <submittedName>
        <fullName evidence="2">Uncharacterized protein</fullName>
    </submittedName>
</protein>
<evidence type="ECO:0000256" key="1">
    <source>
        <dbReference type="SAM" id="Coils"/>
    </source>
</evidence>
<feature type="coiled-coil region" evidence="1">
    <location>
        <begin position="3"/>
        <end position="40"/>
    </location>
</feature>
<dbReference type="EMBL" id="MK813941">
    <property type="protein sequence ID" value="QEG08873.1"/>
    <property type="molecule type" value="Genomic_DNA"/>
</dbReference>
<keyword evidence="3" id="KW-1185">Reference proteome</keyword>
<reference evidence="2 3" key="1">
    <citation type="submission" date="2019-04" db="EMBL/GenBank/DDBJ databases">
        <title>Nine Novel Phages from a Plateau Lake in Southwest China Provide Insights into Aeromonas Phage Diversity.</title>
        <authorList>
            <person name="Xiao W."/>
            <person name="Bai M."/>
            <person name="Wang Y."/>
            <person name="Cui X."/>
        </authorList>
    </citation>
    <scope>NUCLEOTIDE SEQUENCE [LARGE SCALE GENOMIC DNA]</scope>
</reference>
<dbReference type="RefSeq" id="YP_009846957.1">
    <property type="nucleotide sequence ID" value="NC_048772.1"/>
</dbReference>
<keyword evidence="1" id="KW-0175">Coiled coil</keyword>
<dbReference type="KEGG" id="vg:55617329"/>
<dbReference type="Proteomes" id="UP000325103">
    <property type="component" value="Segment"/>
</dbReference>
<organism evidence="2 3">
    <name type="scientific">Aeromonas phage 4L372XY</name>
    <dbReference type="NCBI Taxonomy" id="2588520"/>
    <lineage>
        <taxon>Viruses</taxon>
        <taxon>Duplodnaviria</taxon>
        <taxon>Heunggongvirae</taxon>
        <taxon>Uroviricota</taxon>
        <taxon>Caudoviricetes</taxon>
        <taxon>Plateaulakevirus</taxon>
        <taxon>Plateaulakevirus pv4L372XY</taxon>
    </lineage>
</organism>
<sequence>MAKVELKNELPQDQQERKRLSKTIEEMVEVMLQLQDLKEALKDIVDSEKEIHQYKPSMLKFYAKLEFDKRYKAEKERKSLEEKVEKLNELDILMGRSE</sequence>
<evidence type="ECO:0000313" key="2">
    <source>
        <dbReference type="EMBL" id="QEG08873.1"/>
    </source>
</evidence>
<evidence type="ECO:0000313" key="3">
    <source>
        <dbReference type="Proteomes" id="UP000325103"/>
    </source>
</evidence>
<proteinExistence type="predicted"/>
<gene>
    <name evidence="2" type="primary">4L372XY_158</name>
</gene>
<accession>A0A5B9NDJ2</accession>
<dbReference type="GeneID" id="55617329"/>
<name>A0A5B9NDJ2_9CAUD</name>